<accession>A0A2G4YSF9</accession>
<keyword evidence="1" id="KW-0732">Signal</keyword>
<dbReference type="Proteomes" id="UP000229730">
    <property type="component" value="Unassembled WGS sequence"/>
</dbReference>
<comment type="caution">
    <text evidence="2">The sequence shown here is derived from an EMBL/GenBank/DDBJ whole genome shotgun (WGS) entry which is preliminary data.</text>
</comment>
<organism evidence="2 3">
    <name type="scientific">Paremcibacter congregatus</name>
    <dbReference type="NCBI Taxonomy" id="2043170"/>
    <lineage>
        <taxon>Bacteria</taxon>
        <taxon>Pseudomonadati</taxon>
        <taxon>Pseudomonadota</taxon>
        <taxon>Alphaproteobacteria</taxon>
        <taxon>Emcibacterales</taxon>
        <taxon>Emcibacteraceae</taxon>
        <taxon>Paremcibacter</taxon>
    </lineage>
</organism>
<evidence type="ECO:0008006" key="4">
    <source>
        <dbReference type="Google" id="ProtNLM"/>
    </source>
</evidence>
<dbReference type="Gene3D" id="1.25.40.10">
    <property type="entry name" value="Tetratricopeptide repeat domain"/>
    <property type="match status" value="1"/>
</dbReference>
<keyword evidence="3" id="KW-1185">Reference proteome</keyword>
<evidence type="ECO:0000313" key="3">
    <source>
        <dbReference type="Proteomes" id="UP000229730"/>
    </source>
</evidence>
<sequence>MHFRVLYLLALLLFISTGPVSAGENVWTEKKLGQIILKADRAAQHNKWSRAIRYGEQMLTASRTLDVENNYRYISLLKNLNRYYDKAGRITEAADRIKTGYMLSKRHLGLSHPTSLTSRNLYYKLLISLENYEDSIPLIQENIAVSQAEPPDPFRALFYTEQLALLYSLTHRYEEEEATLIRLLDLNKKILGDKASEDHKIILSLAQNYCRQKKLNDFKELITTHQLKFYCKW</sequence>
<protein>
    <recommendedName>
        <fullName evidence="4">Tetratricopeptide repeat protein</fullName>
    </recommendedName>
</protein>
<dbReference type="InterPro" id="IPR011990">
    <property type="entry name" value="TPR-like_helical_dom_sf"/>
</dbReference>
<proteinExistence type="predicted"/>
<feature type="signal peptide" evidence="1">
    <location>
        <begin position="1"/>
        <end position="22"/>
    </location>
</feature>
<feature type="chain" id="PRO_5013787765" description="Tetratricopeptide repeat protein" evidence="1">
    <location>
        <begin position="23"/>
        <end position="233"/>
    </location>
</feature>
<evidence type="ECO:0000256" key="1">
    <source>
        <dbReference type="SAM" id="SignalP"/>
    </source>
</evidence>
<dbReference type="InParanoid" id="A0A2G4YSF9"/>
<dbReference type="AlphaFoldDB" id="A0A2G4YSF9"/>
<dbReference type="EMBL" id="PDEM01000016">
    <property type="protein sequence ID" value="PHZ85190.1"/>
    <property type="molecule type" value="Genomic_DNA"/>
</dbReference>
<dbReference type="OrthoDB" id="8517954at2"/>
<dbReference type="RefSeq" id="WP_099472078.1">
    <property type="nucleotide sequence ID" value="NZ_CP041025.1"/>
</dbReference>
<reference evidence="2 3" key="1">
    <citation type="submission" date="2017-10" db="EMBL/GenBank/DDBJ databases">
        <title>Frigbacter circumglobatus gen. nov. sp. nov., isolated from sediment cultured in situ.</title>
        <authorList>
            <person name="Zhao Z."/>
        </authorList>
    </citation>
    <scope>NUCLEOTIDE SEQUENCE [LARGE SCALE GENOMIC DNA]</scope>
    <source>
        <strain evidence="2 3">ZYL</strain>
    </source>
</reference>
<name>A0A2G4YSF9_9PROT</name>
<evidence type="ECO:0000313" key="2">
    <source>
        <dbReference type="EMBL" id="PHZ85190.1"/>
    </source>
</evidence>
<gene>
    <name evidence="2" type="ORF">CRD36_07210</name>
</gene>